<accession>A0A4V2MKZ2</accession>
<dbReference type="Proteomes" id="UP000293347">
    <property type="component" value="Unassembled WGS sequence"/>
</dbReference>
<gene>
    <name evidence="1" type="ORF">EZ437_15375</name>
</gene>
<protein>
    <submittedName>
        <fullName evidence="1">Uncharacterized protein</fullName>
    </submittedName>
</protein>
<dbReference type="OrthoDB" id="792799at2"/>
<organism evidence="1 2">
    <name type="scientific">Pedobacter psychroterrae</name>
    <dbReference type="NCBI Taxonomy" id="2530453"/>
    <lineage>
        <taxon>Bacteria</taxon>
        <taxon>Pseudomonadati</taxon>
        <taxon>Bacteroidota</taxon>
        <taxon>Sphingobacteriia</taxon>
        <taxon>Sphingobacteriales</taxon>
        <taxon>Sphingobacteriaceae</taxon>
        <taxon>Pedobacter</taxon>
    </lineage>
</organism>
<comment type="caution">
    <text evidence="1">The sequence shown here is derived from an EMBL/GenBank/DDBJ whole genome shotgun (WGS) entry which is preliminary data.</text>
</comment>
<proteinExistence type="predicted"/>
<evidence type="ECO:0000313" key="1">
    <source>
        <dbReference type="EMBL" id="TCD00097.1"/>
    </source>
</evidence>
<dbReference type="AlphaFoldDB" id="A0A4V2MKZ2"/>
<evidence type="ECO:0000313" key="2">
    <source>
        <dbReference type="Proteomes" id="UP000293347"/>
    </source>
</evidence>
<dbReference type="RefSeq" id="WP_131596952.1">
    <property type="nucleotide sequence ID" value="NZ_SJSL01000004.1"/>
</dbReference>
<dbReference type="EMBL" id="SJSL01000004">
    <property type="protein sequence ID" value="TCD00097.1"/>
    <property type="molecule type" value="Genomic_DNA"/>
</dbReference>
<keyword evidence="2" id="KW-1185">Reference proteome</keyword>
<reference evidence="1 2" key="1">
    <citation type="submission" date="2019-02" db="EMBL/GenBank/DDBJ databases">
        <title>Pedobacter sp. RP-1-14 sp. nov., isolated from Arctic soil.</title>
        <authorList>
            <person name="Dahal R.H."/>
        </authorList>
    </citation>
    <scope>NUCLEOTIDE SEQUENCE [LARGE SCALE GENOMIC DNA]</scope>
    <source>
        <strain evidence="1 2">RP-1-14</strain>
    </source>
</reference>
<sequence length="275" mass="31040">MKNYTRSILPLLLVVTLFQSSCKSYLLPAALGTNMSYQPKPMVIDSTRSLTYASGGIALSMSPGKSVRYSAGMININRAHTYKSINFAYGLMGYYGSASYDELSYDSIPSNKQLVPSFKMSTGGVGLKTSIGYHFTSQKGNTDFRIINWENSFSKELGNYAKFRKEIYRNAAQYYKNGVSDLINVWTTGLSTEIIWSNKNDPETKHAFRYFVGYTYGLKDSFLESADKSLFELDTEILDQAITINYFHQYKKFSMNFELGVNNKVGTKITMGYVL</sequence>
<name>A0A4V2MKZ2_9SPHI</name>